<evidence type="ECO:0000313" key="1">
    <source>
        <dbReference type="EMBL" id="KAJ9184996.1"/>
    </source>
</evidence>
<comment type="caution">
    <text evidence="1">The sequence shown here is derived from an EMBL/GenBank/DDBJ whole genome shotgun (WGS) entry which is preliminary data.</text>
</comment>
<gene>
    <name evidence="1" type="ORF">P3X46_004677</name>
</gene>
<accession>A0ABQ9MXH8</accession>
<evidence type="ECO:0000313" key="2">
    <source>
        <dbReference type="Proteomes" id="UP001174677"/>
    </source>
</evidence>
<protein>
    <submittedName>
        <fullName evidence="1">Uncharacterized protein</fullName>
    </submittedName>
</protein>
<sequence>MSPYQYLSVVLGILAVRTDTDHRNSRTHYRT</sequence>
<name>A0ABQ9MXH8_HEVBR</name>
<dbReference type="Proteomes" id="UP001174677">
    <property type="component" value="Chromosome 3"/>
</dbReference>
<proteinExistence type="predicted"/>
<reference evidence="1" key="1">
    <citation type="journal article" date="2023" name="Plant Biotechnol. J.">
        <title>Chromosome-level wild Hevea brasiliensis genome provides new tools for genomic-assisted breeding and valuable loci to elevate rubber yield.</title>
        <authorList>
            <person name="Cheng H."/>
            <person name="Song X."/>
            <person name="Hu Y."/>
            <person name="Wu T."/>
            <person name="Yang Q."/>
            <person name="An Z."/>
            <person name="Feng S."/>
            <person name="Deng Z."/>
            <person name="Wu W."/>
            <person name="Zeng X."/>
            <person name="Tu M."/>
            <person name="Wang X."/>
            <person name="Huang H."/>
        </authorList>
    </citation>
    <scope>NUCLEOTIDE SEQUENCE</scope>
    <source>
        <strain evidence="1">MT/VB/25A 57/8</strain>
    </source>
</reference>
<dbReference type="EMBL" id="JARPOI010000003">
    <property type="protein sequence ID" value="KAJ9184996.1"/>
    <property type="molecule type" value="Genomic_DNA"/>
</dbReference>
<keyword evidence="2" id="KW-1185">Reference proteome</keyword>
<organism evidence="1 2">
    <name type="scientific">Hevea brasiliensis</name>
    <name type="common">Para rubber tree</name>
    <name type="synonym">Siphonia brasiliensis</name>
    <dbReference type="NCBI Taxonomy" id="3981"/>
    <lineage>
        <taxon>Eukaryota</taxon>
        <taxon>Viridiplantae</taxon>
        <taxon>Streptophyta</taxon>
        <taxon>Embryophyta</taxon>
        <taxon>Tracheophyta</taxon>
        <taxon>Spermatophyta</taxon>
        <taxon>Magnoliopsida</taxon>
        <taxon>eudicotyledons</taxon>
        <taxon>Gunneridae</taxon>
        <taxon>Pentapetalae</taxon>
        <taxon>rosids</taxon>
        <taxon>fabids</taxon>
        <taxon>Malpighiales</taxon>
        <taxon>Euphorbiaceae</taxon>
        <taxon>Crotonoideae</taxon>
        <taxon>Micrandreae</taxon>
        <taxon>Hevea</taxon>
    </lineage>
</organism>